<feature type="transmembrane region" description="Helical" evidence="1">
    <location>
        <begin position="20"/>
        <end position="40"/>
    </location>
</feature>
<dbReference type="PANTHER" id="PTHR33927:SF5">
    <property type="entry name" value="ENZYME, PUTATIVE (AFU_ORTHOLOGUE AFUA_8G01222)-RELATED"/>
    <property type="match status" value="1"/>
</dbReference>
<feature type="transmembrane region" description="Helical" evidence="1">
    <location>
        <begin position="101"/>
        <end position="122"/>
    </location>
</feature>
<dbReference type="RefSeq" id="WP_218834776.1">
    <property type="nucleotide sequence ID" value="NZ_CP104760.1"/>
</dbReference>
<dbReference type="InterPro" id="IPR052979">
    <property type="entry name" value="Adenylate-forming_domain"/>
</dbReference>
<dbReference type="EMBL" id="CP104760">
    <property type="protein sequence ID" value="WBG93366.1"/>
    <property type="molecule type" value="Genomic_DNA"/>
</dbReference>
<evidence type="ECO:0000256" key="1">
    <source>
        <dbReference type="SAM" id="Phobius"/>
    </source>
</evidence>
<keyword evidence="2" id="KW-0614">Plasmid</keyword>
<keyword evidence="1" id="KW-0472">Membrane</keyword>
<organism evidence="2 3">
    <name type="scientific">Pantoea piersonii</name>
    <dbReference type="NCBI Taxonomy" id="2364647"/>
    <lineage>
        <taxon>Bacteria</taxon>
        <taxon>Pseudomonadati</taxon>
        <taxon>Pseudomonadota</taxon>
        <taxon>Gammaproteobacteria</taxon>
        <taxon>Enterobacterales</taxon>
        <taxon>Erwiniaceae</taxon>
        <taxon>Pantoea</taxon>
    </lineage>
</organism>
<dbReference type="Proteomes" id="UP001211544">
    <property type="component" value="Plasmid pGABEKP28_2"/>
</dbReference>
<evidence type="ECO:0000313" key="2">
    <source>
        <dbReference type="EMBL" id="WBG93366.1"/>
    </source>
</evidence>
<keyword evidence="3" id="KW-1185">Reference proteome</keyword>
<dbReference type="PANTHER" id="PTHR33927">
    <property type="entry name" value="TRANSMEMBRANE PROTEIN"/>
    <property type="match status" value="1"/>
</dbReference>
<protein>
    <submittedName>
        <fullName evidence="2">Uncharacterized protein</fullName>
    </submittedName>
</protein>
<keyword evidence="1" id="KW-0812">Transmembrane</keyword>
<feature type="transmembrane region" description="Helical" evidence="1">
    <location>
        <begin position="134"/>
        <end position="150"/>
    </location>
</feature>
<accession>A0AAJ5UBQ3</accession>
<geneLocation type="plasmid" evidence="2 3">
    <name>pGABEKP28_2</name>
</geneLocation>
<proteinExistence type="predicted"/>
<dbReference type="AlphaFoldDB" id="A0AAJ5UBQ3"/>
<feature type="transmembrane region" description="Helical" evidence="1">
    <location>
        <begin position="61"/>
        <end position="81"/>
    </location>
</feature>
<feature type="transmembrane region" description="Helical" evidence="1">
    <location>
        <begin position="162"/>
        <end position="184"/>
    </location>
</feature>
<name>A0AAJ5UBQ3_9GAMM</name>
<keyword evidence="1" id="KW-1133">Transmembrane helix</keyword>
<dbReference type="KEGG" id="kpie:N5580_21675"/>
<evidence type="ECO:0000313" key="3">
    <source>
        <dbReference type="Proteomes" id="UP001211544"/>
    </source>
</evidence>
<reference evidence="2 3" key="1">
    <citation type="journal article" date="2022" name="J Glob Antimicrob Resist">
        <title>First complete genome of a multidrug resistant strain of the novel human pathogen Kalamiella piersonii (GABEKP28) identified in human saliva.</title>
        <authorList>
            <person name="McDonagh F."/>
            <person name="Singh N.K."/>
            <person name="Venkateswaran K."/>
            <person name="Lonappan A.M."/>
            <person name="Hallahan B."/>
            <person name="Tuohy A."/>
            <person name="Burke L."/>
            <person name="Kovarova A."/>
            <person name="Miliotis G."/>
        </authorList>
    </citation>
    <scope>NUCLEOTIDE SEQUENCE [LARGE SCALE GENOMIC DNA]</scope>
    <source>
        <strain evidence="2 3">GABEKP28</strain>
    </source>
</reference>
<sequence length="391" mass="44206">MTGRWWQPQQLNLAAMANMALGNLLITVLIRQQYLINLLFRLVWKTPRNWPLKVRRHLAKVYHFGGIHSGCALFATLWTLGFTAGVCWNYMHHLPGVSLQLVMLNLMLGLLLALICLMALPAVRARYHNQFEHVHRYVGWLALFLSWAQVSCFARDTHHSVYMLPAFWGLLTITVSVLVPWLHLRRVPVTFTRPSEHAVLLHFNLPRDPFTGSSFTISRHPLSEWHAFANIPVLQGRGCRMLVSRAGDWTSEFIDNPPGHVWFRGIPTPGVGSVHQLFHSVVFVATGSGIGPLLPHLVANRPRRSLIWSTRNPRLTYGDAFVDEVLTVVPDIIIWDTDAKGKPDLLELAWQEAERIEAEAVVCIANRGLTDYVVEGCEARGRGAYGAIWDS</sequence>
<gene>
    <name evidence="2" type="ORF">N5580_21675</name>
</gene>